<dbReference type="WBParaSite" id="BPAG_0000417001-mRNA-1">
    <property type="protein sequence ID" value="BPAG_0000417001-mRNA-1"/>
    <property type="gene ID" value="BPAG_0000417001"/>
</dbReference>
<name>A0A0N4T7I3_BRUPA</name>
<proteinExistence type="predicted"/>
<evidence type="ECO:0000313" key="3">
    <source>
        <dbReference type="WBParaSite" id="BPAG_0000417001-mRNA-1"/>
    </source>
</evidence>
<reference evidence="1 2" key="2">
    <citation type="submission" date="2018-11" db="EMBL/GenBank/DDBJ databases">
        <authorList>
            <consortium name="Pathogen Informatics"/>
        </authorList>
    </citation>
    <scope>NUCLEOTIDE SEQUENCE [LARGE SCALE GENOMIC DNA]</scope>
</reference>
<organism evidence="3">
    <name type="scientific">Brugia pahangi</name>
    <name type="common">Filarial nematode worm</name>
    <dbReference type="NCBI Taxonomy" id="6280"/>
    <lineage>
        <taxon>Eukaryota</taxon>
        <taxon>Metazoa</taxon>
        <taxon>Ecdysozoa</taxon>
        <taxon>Nematoda</taxon>
        <taxon>Chromadorea</taxon>
        <taxon>Rhabditida</taxon>
        <taxon>Spirurina</taxon>
        <taxon>Spiruromorpha</taxon>
        <taxon>Filarioidea</taxon>
        <taxon>Onchocercidae</taxon>
        <taxon>Brugia</taxon>
    </lineage>
</organism>
<keyword evidence="2" id="KW-1185">Reference proteome</keyword>
<dbReference type="Proteomes" id="UP000278627">
    <property type="component" value="Unassembled WGS sequence"/>
</dbReference>
<accession>A0A0N4T7I3</accession>
<evidence type="ECO:0000313" key="2">
    <source>
        <dbReference type="Proteomes" id="UP000278627"/>
    </source>
</evidence>
<dbReference type="AlphaFoldDB" id="A0A0N4T7I3"/>
<reference evidence="3" key="1">
    <citation type="submission" date="2017-02" db="UniProtKB">
        <authorList>
            <consortium name="WormBaseParasite"/>
        </authorList>
    </citation>
    <scope>IDENTIFICATION</scope>
</reference>
<gene>
    <name evidence="1" type="ORF">BPAG_LOCUS4134</name>
</gene>
<sequence length="42" mass="5332">MELINTRFELIFIINQHSIIYMFISFMFHTMHRLVLPIFWRM</sequence>
<dbReference type="EMBL" id="UZAD01001769">
    <property type="protein sequence ID" value="VDN85320.1"/>
    <property type="molecule type" value="Genomic_DNA"/>
</dbReference>
<protein>
    <submittedName>
        <fullName evidence="1 3">Uncharacterized protein</fullName>
    </submittedName>
</protein>
<evidence type="ECO:0000313" key="1">
    <source>
        <dbReference type="EMBL" id="VDN85320.1"/>
    </source>
</evidence>